<proteinExistence type="predicted"/>
<sequence>MTRRPARKELDTVYHEWTSPCVCIYHASTRCGQNLSQTKHLLQAFRNWSGVGFMLYFQAHRL</sequence>
<keyword evidence="2" id="KW-1185">Reference proteome</keyword>
<protein>
    <submittedName>
        <fullName evidence="1">Uncharacterized protein</fullName>
    </submittedName>
</protein>
<geneLocation type="plasmid" evidence="1 2">
    <name>AZO_p5</name>
</geneLocation>
<dbReference type="AlphaFoldDB" id="G7ZHG2"/>
<organism evidence="1 2">
    <name type="scientific">Azospirillum lipoferum (strain 4B)</name>
    <dbReference type="NCBI Taxonomy" id="862719"/>
    <lineage>
        <taxon>Bacteria</taxon>
        <taxon>Pseudomonadati</taxon>
        <taxon>Pseudomonadota</taxon>
        <taxon>Alphaproteobacteria</taxon>
        <taxon>Rhodospirillales</taxon>
        <taxon>Azospirillaceae</taxon>
        <taxon>Azospirillum</taxon>
    </lineage>
</organism>
<accession>G7ZHG2</accession>
<name>G7ZHG2_AZOL4</name>
<keyword evidence="1" id="KW-0614">Plasmid</keyword>
<evidence type="ECO:0000313" key="1">
    <source>
        <dbReference type="EMBL" id="CBS91287.1"/>
    </source>
</evidence>
<dbReference type="KEGG" id="ali:AZOLI_p50292"/>
<reference evidence="2" key="1">
    <citation type="journal article" date="2011" name="PLoS Genet.">
        <title>Azospirillum genomes reveal transition of bacteria from aquatic to terrestrial environments.</title>
        <authorList>
            <person name="Wisniewski-Dye F."/>
            <person name="Borziak K."/>
            <person name="Khalsa-Moyers G."/>
            <person name="Alexandre G."/>
            <person name="Sukharnikov L.O."/>
            <person name="Wuichet K."/>
            <person name="Hurst G.B."/>
            <person name="McDonald W.H."/>
            <person name="Robertson J.S."/>
            <person name="Barbe V."/>
            <person name="Calteau A."/>
            <person name="Rouy Z."/>
            <person name="Mangenot S."/>
            <person name="Prigent-Combaret C."/>
            <person name="Normand P."/>
            <person name="Boyer M."/>
            <person name="Siguier P."/>
            <person name="Dessaux Y."/>
            <person name="Elmerich C."/>
            <person name="Condemine G."/>
            <person name="Krishnen G."/>
            <person name="Kennedy I."/>
            <person name="Paterson A.H."/>
            <person name="Gonzalez V."/>
            <person name="Mavingui P."/>
            <person name="Zhulin I.B."/>
        </authorList>
    </citation>
    <scope>NUCLEOTIDE SEQUENCE [LARGE SCALE GENOMIC DNA]</scope>
    <source>
        <strain evidence="2">4B</strain>
    </source>
</reference>
<gene>
    <name evidence="1" type="ordered locus">AZOLI_p50292</name>
</gene>
<evidence type="ECO:0000313" key="2">
    <source>
        <dbReference type="Proteomes" id="UP000005667"/>
    </source>
</evidence>
<dbReference type="HOGENOM" id="CLU_2894214_0_0_5"/>
<dbReference type="Proteomes" id="UP000005667">
    <property type="component" value="Plasmid AZO_p5"/>
</dbReference>
<dbReference type="EMBL" id="FQ311873">
    <property type="protein sequence ID" value="CBS91287.1"/>
    <property type="molecule type" value="Genomic_DNA"/>
</dbReference>